<evidence type="ECO:0000313" key="2">
    <source>
        <dbReference type="EMBL" id="EPI12521.1"/>
    </source>
</evidence>
<gene>
    <name evidence="2" type="ORF">D356_01559</name>
</gene>
<feature type="transmembrane region" description="Helical" evidence="1">
    <location>
        <begin position="62"/>
        <end position="78"/>
    </location>
</feature>
<feature type="transmembrane region" description="Helical" evidence="1">
    <location>
        <begin position="38"/>
        <end position="56"/>
    </location>
</feature>
<protein>
    <recommendedName>
        <fullName evidence="4">Zn-finger containing protein</fullName>
    </recommendedName>
</protein>
<evidence type="ECO:0000256" key="1">
    <source>
        <dbReference type="SAM" id="Phobius"/>
    </source>
</evidence>
<organism evidence="2 3">
    <name type="scientific">Enterococcus faecium SD2A-2</name>
    <dbReference type="NCBI Taxonomy" id="1244154"/>
    <lineage>
        <taxon>Bacteria</taxon>
        <taxon>Bacillati</taxon>
        <taxon>Bacillota</taxon>
        <taxon>Bacilli</taxon>
        <taxon>Lactobacillales</taxon>
        <taxon>Enterococcaceae</taxon>
        <taxon>Enterococcus</taxon>
    </lineage>
</organism>
<proteinExistence type="predicted"/>
<name>A0AB73A988_ENTFC</name>
<evidence type="ECO:0008006" key="4">
    <source>
        <dbReference type="Google" id="ProtNLM"/>
    </source>
</evidence>
<accession>A0AB73A988</accession>
<keyword evidence="1" id="KW-1133">Transmembrane helix</keyword>
<sequence>MIDDGGDNRMQTWLERLIRFQQNYQKLMQGRYAKFDQLNRVLLIIALFFSLLSRWLPFRIGQLLFIVFFGLMLFRFLSKKIYPRLNENQRYLEYFDKVKEKYHQMRNKKQAKTERKSYTFFECPNCHQKQRAPRGKGRIRVTCKTCGIKFETNV</sequence>
<dbReference type="EMBL" id="ATIT01000092">
    <property type="protein sequence ID" value="EPI12521.1"/>
    <property type="molecule type" value="Genomic_DNA"/>
</dbReference>
<reference evidence="2 3" key="1">
    <citation type="submission" date="2013-06" db="EMBL/GenBank/DDBJ databases">
        <authorList>
            <person name="Weinstock G."/>
            <person name="Sodergren E."/>
            <person name="Lobos E.A."/>
            <person name="Fulton L."/>
            <person name="Fulton R."/>
            <person name="Courtney L."/>
            <person name="Fronick C."/>
            <person name="O'Laughlin M."/>
            <person name="Godfrey J."/>
            <person name="Wilson R.M."/>
            <person name="Miner T."/>
            <person name="Farmer C."/>
            <person name="Delehaunty K."/>
            <person name="Cordes M."/>
            <person name="Minx P."/>
            <person name="Tomlinson C."/>
            <person name="Chen J."/>
            <person name="Wollam A."/>
            <person name="Pepin K.H."/>
            <person name="Bhonagiri V."/>
            <person name="Zhang X."/>
            <person name="Warren W."/>
            <person name="Mitreva M."/>
            <person name="Mardis E.R."/>
            <person name="Wilson R.K."/>
        </authorList>
    </citation>
    <scope>NUCLEOTIDE SEQUENCE [LARGE SCALE GENOMIC DNA]</scope>
    <source>
        <strain evidence="2 3">SD2A-2</strain>
    </source>
</reference>
<dbReference type="AlphaFoldDB" id="A0AB73A988"/>
<evidence type="ECO:0000313" key="3">
    <source>
        <dbReference type="Proteomes" id="UP000014622"/>
    </source>
</evidence>
<comment type="caution">
    <text evidence="2">The sequence shown here is derived from an EMBL/GenBank/DDBJ whole genome shotgun (WGS) entry which is preliminary data.</text>
</comment>
<keyword evidence="1" id="KW-0472">Membrane</keyword>
<keyword evidence="1" id="KW-0812">Transmembrane</keyword>
<dbReference type="Proteomes" id="UP000014622">
    <property type="component" value="Unassembled WGS sequence"/>
</dbReference>